<evidence type="ECO:0000313" key="2">
    <source>
        <dbReference type="EMBL" id="ONK65339.1"/>
    </source>
</evidence>
<proteinExistence type="predicted"/>
<feature type="compositionally biased region" description="Polar residues" evidence="1">
    <location>
        <begin position="153"/>
        <end position="163"/>
    </location>
</feature>
<dbReference type="OMA" id="YNTQNGH"/>
<organism evidence="2 3">
    <name type="scientific">Asparagus officinalis</name>
    <name type="common">Garden asparagus</name>
    <dbReference type="NCBI Taxonomy" id="4686"/>
    <lineage>
        <taxon>Eukaryota</taxon>
        <taxon>Viridiplantae</taxon>
        <taxon>Streptophyta</taxon>
        <taxon>Embryophyta</taxon>
        <taxon>Tracheophyta</taxon>
        <taxon>Spermatophyta</taxon>
        <taxon>Magnoliopsida</taxon>
        <taxon>Liliopsida</taxon>
        <taxon>Asparagales</taxon>
        <taxon>Asparagaceae</taxon>
        <taxon>Asparagoideae</taxon>
        <taxon>Asparagus</taxon>
    </lineage>
</organism>
<reference evidence="3" key="1">
    <citation type="journal article" date="2017" name="Nat. Commun.">
        <title>The asparagus genome sheds light on the origin and evolution of a young Y chromosome.</title>
        <authorList>
            <person name="Harkess A."/>
            <person name="Zhou J."/>
            <person name="Xu C."/>
            <person name="Bowers J.E."/>
            <person name="Van der Hulst R."/>
            <person name="Ayyampalayam S."/>
            <person name="Mercati F."/>
            <person name="Riccardi P."/>
            <person name="McKain M.R."/>
            <person name="Kakrana A."/>
            <person name="Tang H."/>
            <person name="Ray J."/>
            <person name="Groenendijk J."/>
            <person name="Arikit S."/>
            <person name="Mathioni S.M."/>
            <person name="Nakano M."/>
            <person name="Shan H."/>
            <person name="Telgmann-Rauber A."/>
            <person name="Kanno A."/>
            <person name="Yue Z."/>
            <person name="Chen H."/>
            <person name="Li W."/>
            <person name="Chen Y."/>
            <person name="Xu X."/>
            <person name="Zhang Y."/>
            <person name="Luo S."/>
            <person name="Chen H."/>
            <person name="Gao J."/>
            <person name="Mao Z."/>
            <person name="Pires J.C."/>
            <person name="Luo M."/>
            <person name="Kudrna D."/>
            <person name="Wing R.A."/>
            <person name="Meyers B.C."/>
            <person name="Yi K."/>
            <person name="Kong H."/>
            <person name="Lavrijsen P."/>
            <person name="Sunseri F."/>
            <person name="Falavigna A."/>
            <person name="Ye Y."/>
            <person name="Leebens-Mack J.H."/>
            <person name="Chen G."/>
        </authorList>
    </citation>
    <scope>NUCLEOTIDE SEQUENCE [LARGE SCALE GENOMIC DNA]</scope>
    <source>
        <strain evidence="3">cv. DH0086</strain>
    </source>
</reference>
<evidence type="ECO:0000256" key="1">
    <source>
        <dbReference type="SAM" id="MobiDB-lite"/>
    </source>
</evidence>
<dbReference type="Gramene" id="ONK65339">
    <property type="protein sequence ID" value="ONK65339"/>
    <property type="gene ID" value="A4U43_C07F36100"/>
</dbReference>
<evidence type="ECO:0008006" key="4">
    <source>
        <dbReference type="Google" id="ProtNLM"/>
    </source>
</evidence>
<dbReference type="InterPro" id="IPR044519">
    <property type="entry name" value="ARF_GAP_AGD6/7"/>
</dbReference>
<dbReference type="Proteomes" id="UP000243459">
    <property type="component" value="Chromosome 7"/>
</dbReference>
<evidence type="ECO:0000313" key="3">
    <source>
        <dbReference type="Proteomes" id="UP000243459"/>
    </source>
</evidence>
<dbReference type="PANTHER" id="PTHR47021">
    <property type="entry name" value="ADP-RIBOSYLATION FACTOR GTPASE-ACTIVATING PROTEIN AGD6-RELATED"/>
    <property type="match status" value="1"/>
</dbReference>
<accession>A0A5P1EKL2</accession>
<dbReference type="AlphaFoldDB" id="A0A5P1EKL2"/>
<dbReference type="PANTHER" id="PTHR47021:SF4">
    <property type="entry name" value="ADP-RIBOSYLATION FACTOR GTPASE-ACTIVATING PROTEIN AGD6-RELATED"/>
    <property type="match status" value="1"/>
</dbReference>
<sequence>MCLNSCFCQPVCNPFMMLVVHKITGNILKVREGGYDQKVNEIGQKTWGIMKGVMAIASQKVEEYTKEGGISNWKGDNWQNNYNTQNGHYQNFGQGSKGFDNNSFKNHSNRNYSSVSSWDDWDDKNQKEEPNNKNGNHGGDNWAGWDDVKNESDNGYYNESSASKDIGHKSGSLWAEGGFV</sequence>
<name>A0A5P1EKL2_ASPOF</name>
<keyword evidence="3" id="KW-1185">Reference proteome</keyword>
<protein>
    <recommendedName>
        <fullName evidence="4">Arf-GAP domain-containing protein</fullName>
    </recommendedName>
</protein>
<dbReference type="EMBL" id="CM007387">
    <property type="protein sequence ID" value="ONK65339.1"/>
    <property type="molecule type" value="Genomic_DNA"/>
</dbReference>
<dbReference type="GO" id="GO:0005096">
    <property type="term" value="F:GTPase activator activity"/>
    <property type="evidence" value="ECO:0007669"/>
    <property type="project" value="InterPro"/>
</dbReference>
<gene>
    <name evidence="2" type="ORF">A4U43_C07F36100</name>
</gene>
<feature type="region of interest" description="Disordered" evidence="1">
    <location>
        <begin position="84"/>
        <end position="180"/>
    </location>
</feature>
<feature type="compositionally biased region" description="Polar residues" evidence="1">
    <location>
        <begin position="84"/>
        <end position="112"/>
    </location>
</feature>
<dbReference type="GO" id="GO:0016192">
    <property type="term" value="P:vesicle-mediated transport"/>
    <property type="evidence" value="ECO:0007669"/>
    <property type="project" value="InterPro"/>
</dbReference>